<dbReference type="EMBL" id="JAKZGP010000027">
    <property type="protein sequence ID" value="MCH7409971.1"/>
    <property type="molecule type" value="Genomic_DNA"/>
</dbReference>
<evidence type="ECO:0000313" key="1">
    <source>
        <dbReference type="EMBL" id="MCH7409971.1"/>
    </source>
</evidence>
<dbReference type="Proteomes" id="UP001165489">
    <property type="component" value="Unassembled WGS sequence"/>
</dbReference>
<comment type="caution">
    <text evidence="1">The sequence shown here is derived from an EMBL/GenBank/DDBJ whole genome shotgun (WGS) entry which is preliminary data.</text>
</comment>
<gene>
    <name evidence="1" type="ORF">MM239_11250</name>
</gene>
<proteinExistence type="predicted"/>
<dbReference type="RefSeq" id="WP_241348341.1">
    <property type="nucleotide sequence ID" value="NZ_JAKZGP010000027.1"/>
</dbReference>
<keyword evidence="2" id="KW-1185">Reference proteome</keyword>
<evidence type="ECO:0000313" key="2">
    <source>
        <dbReference type="Proteomes" id="UP001165489"/>
    </source>
</evidence>
<name>A0ABS9V0Q0_9BACT</name>
<organism evidence="1 2">
    <name type="scientific">Belliella filtrata</name>
    <dbReference type="NCBI Taxonomy" id="2923435"/>
    <lineage>
        <taxon>Bacteria</taxon>
        <taxon>Pseudomonadati</taxon>
        <taxon>Bacteroidota</taxon>
        <taxon>Cytophagia</taxon>
        <taxon>Cytophagales</taxon>
        <taxon>Cyclobacteriaceae</taxon>
        <taxon>Belliella</taxon>
    </lineage>
</organism>
<protein>
    <recommendedName>
        <fullName evidence="3">Lipoprotein</fullName>
    </recommendedName>
</protein>
<evidence type="ECO:0008006" key="3">
    <source>
        <dbReference type="Google" id="ProtNLM"/>
    </source>
</evidence>
<reference evidence="1" key="1">
    <citation type="submission" date="2022-03" db="EMBL/GenBank/DDBJ databases">
        <title>De novo assembled genomes of Belliella spp. (Cyclobacteriaceae) strains.</title>
        <authorList>
            <person name="Szabo A."/>
            <person name="Korponai K."/>
            <person name="Felfoldi T."/>
        </authorList>
    </citation>
    <scope>NUCLEOTIDE SEQUENCE</scope>
    <source>
        <strain evidence="1">DSM 111904</strain>
    </source>
</reference>
<sequence length="162" mass="18306">MLKGLILIFILVISSSCSVFRSVRLVNKEMTSRTQIYFADHGSYLSIKADLLDSKIISRSSRVNFKIKVVSKVPNTKFESDELFVYVYETNSKGYSKIQIINNSFNSDLILKSRKSKFKVSALVNQSNIIQKGTIKKIGLKLPSIVIGDENIDFGIIDFDLK</sequence>
<dbReference type="PROSITE" id="PS51257">
    <property type="entry name" value="PROKAR_LIPOPROTEIN"/>
    <property type="match status" value="1"/>
</dbReference>
<accession>A0ABS9V0Q0</accession>